<protein>
    <submittedName>
        <fullName evidence="9">Phosphoethanolamine/phosphocholine phosphatase 1</fullName>
    </submittedName>
</protein>
<evidence type="ECO:0000256" key="4">
    <source>
        <dbReference type="ARBA" id="ARBA00022801"/>
    </source>
</evidence>
<keyword evidence="3 8" id="KW-0479">Metal-binding</keyword>
<dbReference type="InterPro" id="IPR036412">
    <property type="entry name" value="HAD-like_sf"/>
</dbReference>
<organism evidence="9 10">
    <name type="scientific">Scleropages formosus</name>
    <name type="common">Asian bonytongue</name>
    <name type="synonym">Osteoglossum formosum</name>
    <dbReference type="NCBI Taxonomy" id="113540"/>
    <lineage>
        <taxon>Eukaryota</taxon>
        <taxon>Metazoa</taxon>
        <taxon>Chordata</taxon>
        <taxon>Craniata</taxon>
        <taxon>Vertebrata</taxon>
        <taxon>Euteleostomi</taxon>
        <taxon>Actinopterygii</taxon>
        <taxon>Neopterygii</taxon>
        <taxon>Teleostei</taxon>
        <taxon>Osteoglossocephala</taxon>
        <taxon>Osteoglossomorpha</taxon>
        <taxon>Osteoglossiformes</taxon>
        <taxon>Osteoglossidae</taxon>
        <taxon>Scleropages</taxon>
    </lineage>
</organism>
<evidence type="ECO:0000256" key="5">
    <source>
        <dbReference type="ARBA" id="ARBA00022842"/>
    </source>
</evidence>
<dbReference type="PANTHER" id="PTHR20889">
    <property type="entry name" value="PHOSPHATASE, ORPHAN 1, 2"/>
    <property type="match status" value="1"/>
</dbReference>
<dbReference type="InterPro" id="IPR006384">
    <property type="entry name" value="HAD_hydro_PyrdxlP_Pase-like"/>
</dbReference>
<dbReference type="OrthoDB" id="10267182at2759"/>
<dbReference type="GO" id="GO:0046872">
    <property type="term" value="F:metal ion binding"/>
    <property type="evidence" value="ECO:0007669"/>
    <property type="project" value="UniProtKB-KW"/>
</dbReference>
<keyword evidence="4" id="KW-0378">Hydrolase</keyword>
<dbReference type="Pfam" id="PF06888">
    <property type="entry name" value="Put_Phosphatase"/>
    <property type="match status" value="1"/>
</dbReference>
<reference evidence="9 10" key="1">
    <citation type="submission" date="2019-04" db="EMBL/GenBank/DDBJ databases">
        <authorList>
            <consortium name="Wellcome Sanger Institute Data Sharing"/>
        </authorList>
    </citation>
    <scope>NUCLEOTIDE SEQUENCE [LARGE SCALE GENOMIC DNA]</scope>
</reference>
<feature type="binding site" evidence="7">
    <location>
        <position position="121"/>
    </location>
    <ligand>
        <name>substrate</name>
    </ligand>
</feature>
<keyword evidence="5 8" id="KW-0460">Magnesium</keyword>
<evidence type="ECO:0000256" key="7">
    <source>
        <dbReference type="PIRSR" id="PIRSR031051-2"/>
    </source>
</evidence>
<evidence type="ECO:0000256" key="8">
    <source>
        <dbReference type="PIRSR" id="PIRSR031051-3"/>
    </source>
</evidence>
<feature type="binding site" evidence="8">
    <location>
        <position position="32"/>
    </location>
    <ligand>
        <name>Mg(2+)</name>
        <dbReference type="ChEBI" id="CHEBI:18420"/>
    </ligand>
</feature>
<dbReference type="GeneTree" id="ENSGT00390000007741"/>
<evidence type="ECO:0000313" key="9">
    <source>
        <dbReference type="Ensembl" id="ENSSFOP00015019001.2"/>
    </source>
</evidence>
<accession>A0A8C9RLU6</accession>
<reference evidence="9" key="2">
    <citation type="submission" date="2025-08" db="UniProtKB">
        <authorList>
            <consortium name="Ensembl"/>
        </authorList>
    </citation>
    <scope>IDENTIFICATION</scope>
</reference>
<sequence length="266" mass="30002">MSGVYPTLFRRPLSMAATVHKDKRFLIFFDFDETIVDESSDDAVVQAAPGKRLPDWLRDSFRPGRYNEQMQRVMAYMAEQGVAEEAIRSAVEAMPASPGILDLFQFLRAHPRDFEVVLVSDANAYFIEAWLRRVGARQLFLNVFTNPASFDSSGRLLLLPYHSHDCPRCPENMCKRAIVQGYLAQRTRERGRPFQSVCYVGDGANDLCPSLVLGPGDMAFARRDYPLHRLLTEVQAGQPSGIKATVVPWVTGADVVVYLKDLLEQR</sequence>
<keyword evidence="10" id="KW-1185">Reference proteome</keyword>
<dbReference type="PANTHER" id="PTHR20889:SF2">
    <property type="entry name" value="PHOSPHOETHANOLAMINE_PHOSPHOCHOLINE PHOSPHATASE"/>
    <property type="match status" value="1"/>
</dbReference>
<dbReference type="Gene3D" id="3.40.50.1000">
    <property type="entry name" value="HAD superfamily/HAD-like"/>
    <property type="match status" value="1"/>
</dbReference>
<evidence type="ECO:0000256" key="1">
    <source>
        <dbReference type="ARBA" id="ARBA00001946"/>
    </source>
</evidence>
<feature type="active site" description="Nucleophile" evidence="6">
    <location>
        <position position="32"/>
    </location>
</feature>
<dbReference type="NCBIfam" id="TIGR01489">
    <property type="entry name" value="DKMTPPase-SF"/>
    <property type="match status" value="1"/>
</dbReference>
<name>A0A8C9RLU6_SCLFO</name>
<dbReference type="SUPFAM" id="SSF56784">
    <property type="entry name" value="HAD-like"/>
    <property type="match status" value="1"/>
</dbReference>
<dbReference type="GO" id="GO:0016791">
    <property type="term" value="F:phosphatase activity"/>
    <property type="evidence" value="ECO:0007669"/>
    <property type="project" value="InterPro"/>
</dbReference>
<feature type="active site" description="Nucleophile" evidence="6">
    <location>
        <position position="30"/>
    </location>
</feature>
<evidence type="ECO:0000256" key="6">
    <source>
        <dbReference type="PIRSR" id="PIRSR031051-1"/>
    </source>
</evidence>
<dbReference type="InterPro" id="IPR023214">
    <property type="entry name" value="HAD_sf"/>
</dbReference>
<dbReference type="NCBIfam" id="TIGR01488">
    <property type="entry name" value="HAD-SF-IB"/>
    <property type="match status" value="1"/>
</dbReference>
<dbReference type="AlphaFoldDB" id="A0A8C9RLU6"/>
<reference evidence="9" key="3">
    <citation type="submission" date="2025-09" db="UniProtKB">
        <authorList>
            <consortium name="Ensembl"/>
        </authorList>
    </citation>
    <scope>IDENTIFICATION</scope>
</reference>
<evidence type="ECO:0000256" key="3">
    <source>
        <dbReference type="ARBA" id="ARBA00022723"/>
    </source>
</evidence>
<comment type="cofactor">
    <cofactor evidence="1 8">
        <name>Mg(2+)</name>
        <dbReference type="ChEBI" id="CHEBI:18420"/>
    </cofactor>
</comment>
<feature type="binding site" evidence="7">
    <location>
        <position position="41"/>
    </location>
    <ligand>
        <name>substrate</name>
    </ligand>
</feature>
<gene>
    <name evidence="9" type="primary">PHOSPHO1</name>
</gene>
<dbReference type="Ensembl" id="ENSSFOT00015019219.2">
    <property type="protein sequence ID" value="ENSSFOP00015019001.2"/>
    <property type="gene ID" value="ENSSFOG00015012231.2"/>
</dbReference>
<feature type="binding site" evidence="8">
    <location>
        <position position="202"/>
    </location>
    <ligand>
        <name>Mg(2+)</name>
        <dbReference type="ChEBI" id="CHEBI:18420"/>
    </ligand>
</feature>
<feature type="binding site" evidence="8">
    <location>
        <position position="30"/>
    </location>
    <ligand>
        <name>Mg(2+)</name>
        <dbReference type="ChEBI" id="CHEBI:18420"/>
    </ligand>
</feature>
<proteinExistence type="inferred from homology"/>
<dbReference type="PIRSF" id="PIRSF031051">
    <property type="entry name" value="PyrdxlP_Pase_PHOSPHO2"/>
    <property type="match status" value="1"/>
</dbReference>
<dbReference type="Proteomes" id="UP000694397">
    <property type="component" value="Chromosome 20"/>
</dbReference>
<dbReference type="InterPro" id="IPR016965">
    <property type="entry name" value="Pase_PHOSPHO-typ"/>
</dbReference>
<evidence type="ECO:0000313" key="10">
    <source>
        <dbReference type="Proteomes" id="UP000694397"/>
    </source>
</evidence>
<evidence type="ECO:0000256" key="2">
    <source>
        <dbReference type="ARBA" id="ARBA00008541"/>
    </source>
</evidence>
<comment type="similarity">
    <text evidence="2">Belongs to the HAD-like hydrolase superfamily. PHOSPHO family.</text>
</comment>